<feature type="transmembrane region" description="Helical" evidence="7">
    <location>
        <begin position="405"/>
        <end position="428"/>
    </location>
</feature>
<dbReference type="GO" id="GO:0015648">
    <property type="term" value="F:lipid-linked peptidoglycan transporter activity"/>
    <property type="evidence" value="ECO:0007669"/>
    <property type="project" value="TreeGrafter"/>
</dbReference>
<dbReference type="AlphaFoldDB" id="A0A1I6IRF4"/>
<feature type="transmembrane region" description="Helical" evidence="7">
    <location>
        <begin position="44"/>
        <end position="60"/>
    </location>
</feature>
<evidence type="ECO:0000256" key="1">
    <source>
        <dbReference type="ARBA" id="ARBA00004141"/>
    </source>
</evidence>
<evidence type="ECO:0000256" key="3">
    <source>
        <dbReference type="ARBA" id="ARBA00022960"/>
    </source>
</evidence>
<gene>
    <name evidence="8" type="ORF">SAMN02910262_00666</name>
</gene>
<keyword evidence="4 7" id="KW-1133">Transmembrane helix</keyword>
<evidence type="ECO:0000313" key="8">
    <source>
        <dbReference type="EMBL" id="SFR69211.1"/>
    </source>
</evidence>
<feature type="transmembrane region" description="Helical" evidence="7">
    <location>
        <begin position="66"/>
        <end position="84"/>
    </location>
</feature>
<dbReference type="GO" id="GO:0051301">
    <property type="term" value="P:cell division"/>
    <property type="evidence" value="ECO:0007669"/>
    <property type="project" value="UniProtKB-KW"/>
</dbReference>
<dbReference type="PANTHER" id="PTHR30474:SF3">
    <property type="entry name" value="PEPTIDOGLYCAN GLYCOSYLTRANSFERASE RODA"/>
    <property type="match status" value="1"/>
</dbReference>
<dbReference type="PANTHER" id="PTHR30474">
    <property type="entry name" value="CELL CYCLE PROTEIN"/>
    <property type="match status" value="1"/>
</dbReference>
<evidence type="ECO:0000256" key="5">
    <source>
        <dbReference type="ARBA" id="ARBA00023136"/>
    </source>
</evidence>
<evidence type="ECO:0000256" key="2">
    <source>
        <dbReference type="ARBA" id="ARBA00022692"/>
    </source>
</evidence>
<dbReference type="Proteomes" id="UP000214760">
    <property type="component" value="Unassembled WGS sequence"/>
</dbReference>
<dbReference type="EMBL" id="FOZC01000003">
    <property type="protein sequence ID" value="SFR69211.1"/>
    <property type="molecule type" value="Genomic_DNA"/>
</dbReference>
<reference evidence="8 9" key="1">
    <citation type="submission" date="2016-10" db="EMBL/GenBank/DDBJ databases">
        <authorList>
            <person name="de Groot N.N."/>
        </authorList>
    </citation>
    <scope>NUCLEOTIDE SEQUENCE [LARGE SCALE GENOMIC DNA]</scope>
    <source>
        <strain evidence="8 9">F</strain>
    </source>
</reference>
<feature type="transmembrane region" description="Helical" evidence="7">
    <location>
        <begin position="295"/>
        <end position="318"/>
    </location>
</feature>
<evidence type="ECO:0000313" key="9">
    <source>
        <dbReference type="Proteomes" id="UP000214760"/>
    </source>
</evidence>
<feature type="transmembrane region" description="Helical" evidence="7">
    <location>
        <begin position="219"/>
        <end position="247"/>
    </location>
</feature>
<feature type="transmembrane region" description="Helical" evidence="7">
    <location>
        <begin position="368"/>
        <end position="393"/>
    </location>
</feature>
<feature type="transmembrane region" description="Helical" evidence="7">
    <location>
        <begin position="152"/>
        <end position="178"/>
    </location>
</feature>
<evidence type="ECO:0000256" key="6">
    <source>
        <dbReference type="SAM" id="MobiDB-lite"/>
    </source>
</evidence>
<keyword evidence="2 7" id="KW-0812">Transmembrane</keyword>
<evidence type="ECO:0000256" key="7">
    <source>
        <dbReference type="SAM" id="Phobius"/>
    </source>
</evidence>
<accession>A0A1I6IRF4</accession>
<keyword evidence="8" id="KW-0132">Cell division</keyword>
<feature type="region of interest" description="Disordered" evidence="6">
    <location>
        <begin position="440"/>
        <end position="523"/>
    </location>
</feature>
<keyword evidence="8" id="KW-0131">Cell cycle</keyword>
<proteinExistence type="predicted"/>
<keyword evidence="3" id="KW-0133">Cell shape</keyword>
<feature type="transmembrane region" description="Helical" evidence="7">
    <location>
        <begin position="6"/>
        <end position="23"/>
    </location>
</feature>
<dbReference type="GO" id="GO:0008360">
    <property type="term" value="P:regulation of cell shape"/>
    <property type="evidence" value="ECO:0007669"/>
    <property type="project" value="UniProtKB-KW"/>
</dbReference>
<feature type="compositionally biased region" description="Basic and acidic residues" evidence="6">
    <location>
        <begin position="501"/>
        <end position="512"/>
    </location>
</feature>
<dbReference type="GO" id="GO:0005886">
    <property type="term" value="C:plasma membrane"/>
    <property type="evidence" value="ECO:0007669"/>
    <property type="project" value="TreeGrafter"/>
</dbReference>
<organism evidence="8 9">
    <name type="scientific">[Clostridium] aminophilum</name>
    <dbReference type="NCBI Taxonomy" id="1526"/>
    <lineage>
        <taxon>Bacteria</taxon>
        <taxon>Bacillati</taxon>
        <taxon>Bacillota</taxon>
        <taxon>Clostridia</taxon>
        <taxon>Lachnospirales</taxon>
        <taxon>Lachnospiraceae</taxon>
    </lineage>
</organism>
<feature type="compositionally biased region" description="Acidic residues" evidence="6">
    <location>
        <begin position="513"/>
        <end position="523"/>
    </location>
</feature>
<evidence type="ECO:0000256" key="4">
    <source>
        <dbReference type="ARBA" id="ARBA00022989"/>
    </source>
</evidence>
<name>A0A1I6IRF4_9FIRM</name>
<protein>
    <submittedName>
        <fullName evidence="8">Cell division protein FtsW, lipid II flippase</fullName>
    </submittedName>
</protein>
<keyword evidence="5 7" id="KW-0472">Membrane</keyword>
<dbReference type="Pfam" id="PF01098">
    <property type="entry name" value="FTSW_RODA_SPOVE"/>
    <property type="match status" value="1"/>
</dbReference>
<sequence>MANVVTEVARFLIILLIAIYTYYNFRYYSYTYEEDRDYVVRNQVISIFLILTLADTVMWLRTENVSSLMLAAAQALFIGGYLLMSKLIYRRSSRLLSTNMCMLMATSFVVLNRISVSRSMRQFGIVVAAAAVTLVIPVMIEHIWQLAKIPWVYAIGGMLLLLAVRVIGTASFGAQLSLNVGGFSFQPSEFVKLTFVFFVATMFERSTSFEGILQTSAVAALHVLILVFSKDLGSALIFFVAYVFMLFVASSNWVYLASGFGGGTLAAIGAYSLFRHVRVRVEAWKDPFADISGSGYQVAQGLFAIGTGGWFGMGLYQGMPNKIPVVEKDFIFAAISEELGGIYGVCIILICVGCFMQFMKLAMRMEAVFYRMIALGLGVIYITQVFLTIGGVTKFIPSTGVTLPFVSYGGSSILSSFIMFSVIQGLYIMKARDEEEMDEQARYGGAYRSDKRAGRGSGMQEVNRRTGKGSGAQDGNRRTGKENGAQDGNRRTGRENGAQDGYRRTVAKKEMPAADEEDYYEDL</sequence>
<comment type="subcellular location">
    <subcellularLocation>
        <location evidence="1">Membrane</location>
        <topology evidence="1">Multi-pass membrane protein</topology>
    </subcellularLocation>
</comment>
<feature type="transmembrane region" description="Helical" evidence="7">
    <location>
        <begin position="253"/>
        <end position="274"/>
    </location>
</feature>
<dbReference type="InterPro" id="IPR001182">
    <property type="entry name" value="FtsW/RodA"/>
</dbReference>
<feature type="transmembrane region" description="Helical" evidence="7">
    <location>
        <begin position="122"/>
        <end position="140"/>
    </location>
</feature>
<feature type="transmembrane region" description="Helical" evidence="7">
    <location>
        <begin position="330"/>
        <end position="356"/>
    </location>
</feature>
<dbReference type="GO" id="GO:0032153">
    <property type="term" value="C:cell division site"/>
    <property type="evidence" value="ECO:0007669"/>
    <property type="project" value="TreeGrafter"/>
</dbReference>